<evidence type="ECO:0000313" key="5">
    <source>
        <dbReference type="EMBL" id="CAA9423920.1"/>
    </source>
</evidence>
<organism evidence="5">
    <name type="scientific">uncultured Rubrobacteraceae bacterium</name>
    <dbReference type="NCBI Taxonomy" id="349277"/>
    <lineage>
        <taxon>Bacteria</taxon>
        <taxon>Bacillati</taxon>
        <taxon>Actinomycetota</taxon>
        <taxon>Rubrobacteria</taxon>
        <taxon>Rubrobacterales</taxon>
        <taxon>Rubrobacteraceae</taxon>
        <taxon>environmental samples</taxon>
    </lineage>
</organism>
<dbReference type="AlphaFoldDB" id="A0A6J4PZT3"/>
<protein>
    <submittedName>
        <fullName evidence="5">Altronate dehydratase</fullName>
        <ecNumber evidence="5">4.2.1.7</ecNumber>
    </submittedName>
</protein>
<dbReference type="InterPro" id="IPR052172">
    <property type="entry name" value="UxaA_altronate/galactarate_dh"/>
</dbReference>
<dbReference type="EC" id="4.2.1.7" evidence="5"/>
<evidence type="ECO:0000256" key="1">
    <source>
        <dbReference type="ARBA" id="ARBA00010986"/>
    </source>
</evidence>
<evidence type="ECO:0000256" key="3">
    <source>
        <dbReference type="SAM" id="MobiDB-lite"/>
    </source>
</evidence>
<dbReference type="InterPro" id="IPR007392">
    <property type="entry name" value="GD_AH_second"/>
</dbReference>
<feature type="domain" description="SAF" evidence="4">
    <location>
        <begin position="18"/>
        <end position="89"/>
    </location>
</feature>
<evidence type="ECO:0000259" key="4">
    <source>
        <dbReference type="SMART" id="SM00858"/>
    </source>
</evidence>
<comment type="similarity">
    <text evidence="1">Belongs to the UxaA family.</text>
</comment>
<gene>
    <name evidence="5" type="ORF">AVDCRST_MAG55-2181</name>
</gene>
<dbReference type="EMBL" id="CADCUZ010000104">
    <property type="protein sequence ID" value="CAA9423920.1"/>
    <property type="molecule type" value="Genomic_DNA"/>
</dbReference>
<dbReference type="InterPro" id="IPR048332">
    <property type="entry name" value="GD_AH_C"/>
</dbReference>
<name>A0A6J4PZT3_9ACTN</name>
<reference evidence="5" key="1">
    <citation type="submission" date="2020-02" db="EMBL/GenBank/DDBJ databases">
        <authorList>
            <person name="Meier V. D."/>
        </authorList>
    </citation>
    <scope>NUCLEOTIDE SEQUENCE</scope>
    <source>
        <strain evidence="5">AVDCRST_MAG55</strain>
    </source>
</reference>
<keyword evidence="2 5" id="KW-0456">Lyase</keyword>
<feature type="region of interest" description="Disordered" evidence="3">
    <location>
        <begin position="565"/>
        <end position="586"/>
    </location>
</feature>
<dbReference type="GO" id="GO:0008789">
    <property type="term" value="F:altronate dehydratase activity"/>
    <property type="evidence" value="ECO:0007669"/>
    <property type="project" value="UniProtKB-EC"/>
</dbReference>
<dbReference type="SMART" id="SM00858">
    <property type="entry name" value="SAF"/>
    <property type="match status" value="1"/>
</dbReference>
<dbReference type="PANTHER" id="PTHR30536:SF5">
    <property type="entry name" value="ALTRONATE DEHYDRATASE"/>
    <property type="match status" value="1"/>
</dbReference>
<dbReference type="GO" id="GO:0019698">
    <property type="term" value="P:D-galacturonate catabolic process"/>
    <property type="evidence" value="ECO:0007669"/>
    <property type="project" value="TreeGrafter"/>
</dbReference>
<accession>A0A6J4PZT3</accession>
<dbReference type="Pfam" id="PF04295">
    <property type="entry name" value="GD_AH_second"/>
    <property type="match status" value="2"/>
</dbReference>
<dbReference type="PANTHER" id="PTHR30536">
    <property type="entry name" value="ALTRONATE/GALACTARATE DEHYDRATASE"/>
    <property type="match status" value="1"/>
</dbReference>
<sequence length="930" mass="99801">MGRIRDFGEVGRLPAAGDNVAIATRRLEGGTRLTYGGSEFAVPHTVLEGHRFAVEEIPEGEDLLSWGLPFGRATKDIAPGDYACNAKILRVLRERFDMPTGGRVGEDPEETPDRSGGCVPGGYGKAGLNLPERPNFRDAELESYALDEGAFRPGEQVPLYDEPRTFTGYRRGGGRGVGTRNYVVVLGVNSRLTGFVRALEWEMNGVADAYENVDGIVCVAHTEGGEGRTPNNLGLLLRTLSGFMVNPNVGAVLAIDGGVEGAVANGSLRRYAEEHGYPLDEVPHEFMSLEGSFRADLERAKSQVMGWLEDVNAARRTEQPLSGLKIGLQCGGSDAFSGVSANPLVGWVSKEFVRNGGAANLAETDELIGAERYVLKNVKDAETARRFLGTVERFKERVGWHGHTAEDNPSGGNNFRGLYNISIKSIGAARKKDPEVRLDRVIEYAEPMRGGGFYFMDSPGNDLESVAGQVASGANMIFFTTGNGSITNFPFVPTIKVVTTTGRYDLLSKDMDVNAGAYLDGVPMDELGEEMFGRTLRAASGEKTVGERAGHAQVSIWRDWKQTGPENLEGLENAPQPDGKPLPVKGDAPNLEFSFEAIRTGRGDVSDQVGLVMPTSLCSGQIARRIANRLNEGDATREKVTRFVALPHTEGCGVSAGSAEDIYSRTVLGHLANPTVRFALLLEHGCEKTHNDYFANRLAERGLDPDRFGWASVQLDGGIESVVEKVEGWFSETLEASEDLEYERAGPGALRLGLYASGPLPDAAAHALAQTTLAVVGVGGTVVVPETAALLGSGAYLDAVLGEHSVRNTLSYGQAFQRPGLHVMEAPTDHWVETATGLGATGVEIMLAHVSGRPLQAHRMIPLVQASSDPETIRNHTDDLDVALDGDPGTWPGEALRTVAAVASREYTPKLFGAGNTDFQFTRGLLGVSM</sequence>
<dbReference type="InterPro" id="IPR013974">
    <property type="entry name" value="SAF"/>
</dbReference>
<dbReference type="Pfam" id="PF20629">
    <property type="entry name" value="GD_AH_C"/>
    <property type="match status" value="1"/>
</dbReference>
<evidence type="ECO:0000256" key="2">
    <source>
        <dbReference type="ARBA" id="ARBA00023239"/>
    </source>
</evidence>
<feature type="region of interest" description="Disordered" evidence="3">
    <location>
        <begin position="100"/>
        <end position="119"/>
    </location>
</feature>
<dbReference type="Gene3D" id="2.30.130.110">
    <property type="match status" value="1"/>
</dbReference>
<proteinExistence type="inferred from homology"/>